<dbReference type="PANTHER" id="PTHR21262:SF31">
    <property type="entry name" value="GTP PYROPHOSPHOKINASE"/>
    <property type="match status" value="1"/>
</dbReference>
<keyword evidence="8" id="KW-0808">Transferase</keyword>
<dbReference type="CDD" id="cd05399">
    <property type="entry name" value="NT_Rel-Spo_like"/>
    <property type="match status" value="1"/>
</dbReference>
<dbReference type="AlphaFoldDB" id="A0A2U1CS47"/>
<dbReference type="Pfam" id="PF02824">
    <property type="entry name" value="TGS"/>
    <property type="match status" value="1"/>
</dbReference>
<evidence type="ECO:0000256" key="3">
    <source>
        <dbReference type="ARBA" id="ARBA00032407"/>
    </source>
</evidence>
<dbReference type="Pfam" id="PF13328">
    <property type="entry name" value="HD_4"/>
    <property type="match status" value="1"/>
</dbReference>
<dbReference type="SMART" id="SM00954">
    <property type="entry name" value="RelA_SpoT"/>
    <property type="match status" value="1"/>
</dbReference>
<dbReference type="InterPro" id="IPR012675">
    <property type="entry name" value="Beta-grasp_dom_sf"/>
</dbReference>
<dbReference type="GO" id="GO:0008728">
    <property type="term" value="F:GTP diphosphokinase activity"/>
    <property type="evidence" value="ECO:0007669"/>
    <property type="project" value="TreeGrafter"/>
</dbReference>
<dbReference type="CDD" id="cd04876">
    <property type="entry name" value="ACT_RelA-SpoT"/>
    <property type="match status" value="1"/>
</dbReference>
<evidence type="ECO:0000256" key="1">
    <source>
        <dbReference type="ARBA" id="ARBA00019852"/>
    </source>
</evidence>
<dbReference type="PROSITE" id="PS51671">
    <property type="entry name" value="ACT"/>
    <property type="match status" value="1"/>
</dbReference>
<dbReference type="EMBL" id="QEKO01000001">
    <property type="protein sequence ID" value="PVY68730.1"/>
    <property type="molecule type" value="Genomic_DNA"/>
</dbReference>
<name>A0A2U1CS47_9BURK</name>
<keyword evidence="9" id="KW-1185">Reference proteome</keyword>
<dbReference type="RefSeq" id="WP_116517759.1">
    <property type="nucleotide sequence ID" value="NZ_JACCEX010000001.1"/>
</dbReference>
<dbReference type="SUPFAM" id="SSF81271">
    <property type="entry name" value="TGS-like"/>
    <property type="match status" value="1"/>
</dbReference>
<keyword evidence="8" id="KW-0418">Kinase</keyword>
<evidence type="ECO:0000313" key="9">
    <source>
        <dbReference type="Proteomes" id="UP000246145"/>
    </source>
</evidence>
<evidence type="ECO:0000256" key="5">
    <source>
        <dbReference type="RuleBase" id="RU003847"/>
    </source>
</evidence>
<dbReference type="CDD" id="cd01668">
    <property type="entry name" value="TGS_RSH"/>
    <property type="match status" value="1"/>
</dbReference>
<dbReference type="InterPro" id="IPR004811">
    <property type="entry name" value="RelA/Spo_fam"/>
</dbReference>
<dbReference type="STRING" id="1231391.GCA_000308195_02190"/>
<feature type="domain" description="TGS" evidence="7">
    <location>
        <begin position="412"/>
        <end position="473"/>
    </location>
</feature>
<dbReference type="SUPFAM" id="SSF55021">
    <property type="entry name" value="ACT-like"/>
    <property type="match status" value="1"/>
</dbReference>
<comment type="function">
    <text evidence="5">In eubacteria ppGpp (guanosine 3'-diphosphate 5'-diphosphate) is a mediator of the stringent response that coordinates a variety of cellular activities in response to changes in nutritional abundance.</text>
</comment>
<dbReference type="OrthoDB" id="9805041at2"/>
<dbReference type="GO" id="GO:0016301">
    <property type="term" value="F:kinase activity"/>
    <property type="evidence" value="ECO:0007669"/>
    <property type="project" value="UniProtKB-KW"/>
</dbReference>
<feature type="domain" description="ACT" evidence="6">
    <location>
        <begin position="670"/>
        <end position="740"/>
    </location>
</feature>
<proteinExistence type="inferred from homology"/>
<dbReference type="Gene3D" id="3.30.460.10">
    <property type="entry name" value="Beta Polymerase, domain 2"/>
    <property type="match status" value="1"/>
</dbReference>
<dbReference type="FunFam" id="3.10.20.30:FF:000002">
    <property type="entry name" value="GTP pyrophosphokinase (RelA/SpoT)"/>
    <property type="match status" value="1"/>
</dbReference>
<dbReference type="SUPFAM" id="SSF81301">
    <property type="entry name" value="Nucleotidyltransferase"/>
    <property type="match status" value="1"/>
</dbReference>
<accession>A0A2U1CS47</accession>
<dbReference type="GO" id="GO:0005886">
    <property type="term" value="C:plasma membrane"/>
    <property type="evidence" value="ECO:0007669"/>
    <property type="project" value="TreeGrafter"/>
</dbReference>
<dbReference type="InterPro" id="IPR033655">
    <property type="entry name" value="TGS_RelA/SpoT"/>
</dbReference>
<dbReference type="GO" id="GO:0008893">
    <property type="term" value="F:guanosine-3',5'-bis(diphosphate) 3'-diphosphatase activity"/>
    <property type="evidence" value="ECO:0007669"/>
    <property type="project" value="TreeGrafter"/>
</dbReference>
<dbReference type="Proteomes" id="UP000246145">
    <property type="component" value="Unassembled WGS sequence"/>
</dbReference>
<comment type="similarity">
    <text evidence="5">Belongs to the relA/spoT family.</text>
</comment>
<comment type="caution">
    <text evidence="8">The sequence shown here is derived from an EMBL/GenBank/DDBJ whole genome shotgun (WGS) entry which is preliminary data.</text>
</comment>
<dbReference type="Gene3D" id="3.30.70.260">
    <property type="match status" value="1"/>
</dbReference>
<dbReference type="InterPro" id="IPR007685">
    <property type="entry name" value="RelA_SpoT"/>
</dbReference>
<dbReference type="SUPFAM" id="SSF109604">
    <property type="entry name" value="HD-domain/PDEase-like"/>
    <property type="match status" value="1"/>
</dbReference>
<dbReference type="FunFam" id="3.30.460.10:FF:000001">
    <property type="entry name" value="GTP pyrophosphokinase RelA"/>
    <property type="match status" value="1"/>
</dbReference>
<dbReference type="Gene3D" id="3.10.20.30">
    <property type="match status" value="1"/>
</dbReference>
<dbReference type="Pfam" id="PF13291">
    <property type="entry name" value="ACT_4"/>
    <property type="match status" value="1"/>
</dbReference>
<gene>
    <name evidence="8" type="ORF">C7440_1141</name>
</gene>
<evidence type="ECO:0000256" key="2">
    <source>
        <dbReference type="ARBA" id="ARBA00029754"/>
    </source>
</evidence>
<reference evidence="8 9" key="1">
    <citation type="submission" date="2018-04" db="EMBL/GenBank/DDBJ databases">
        <title>Genomic Encyclopedia of Type Strains, Phase IV (KMG-IV): sequencing the most valuable type-strain genomes for metagenomic binning, comparative biology and taxonomic classification.</title>
        <authorList>
            <person name="Goeker M."/>
        </authorList>
    </citation>
    <scope>NUCLEOTIDE SEQUENCE [LARGE SCALE GENOMIC DNA]</scope>
    <source>
        <strain evidence="8 9">DSM 10065</strain>
    </source>
</reference>
<dbReference type="PROSITE" id="PS51880">
    <property type="entry name" value="TGS"/>
    <property type="match status" value="1"/>
</dbReference>
<organism evidence="8 9">
    <name type="scientific">Pusillimonas noertemannii</name>
    <dbReference type="NCBI Taxonomy" id="305977"/>
    <lineage>
        <taxon>Bacteria</taxon>
        <taxon>Pseudomonadati</taxon>
        <taxon>Pseudomonadota</taxon>
        <taxon>Betaproteobacteria</taxon>
        <taxon>Burkholderiales</taxon>
        <taxon>Alcaligenaceae</taxon>
        <taxon>Pusillimonas</taxon>
    </lineage>
</organism>
<evidence type="ECO:0000313" key="8">
    <source>
        <dbReference type="EMBL" id="PVY68730.1"/>
    </source>
</evidence>
<dbReference type="InterPro" id="IPR004095">
    <property type="entry name" value="TGS"/>
</dbReference>
<dbReference type="Pfam" id="PF04607">
    <property type="entry name" value="RelA_SpoT"/>
    <property type="match status" value="1"/>
</dbReference>
<dbReference type="InterPro" id="IPR043519">
    <property type="entry name" value="NT_sf"/>
</dbReference>
<dbReference type="GO" id="GO:0042594">
    <property type="term" value="P:response to starvation"/>
    <property type="evidence" value="ECO:0007669"/>
    <property type="project" value="TreeGrafter"/>
</dbReference>
<dbReference type="PANTHER" id="PTHR21262">
    <property type="entry name" value="GUANOSINE-3',5'-BIS DIPHOSPHATE 3'-PYROPHOSPHOHYDROLASE"/>
    <property type="match status" value="1"/>
</dbReference>
<evidence type="ECO:0000256" key="4">
    <source>
        <dbReference type="ARBA" id="ARBA00033308"/>
    </source>
</evidence>
<protein>
    <recommendedName>
        <fullName evidence="1">GTP pyrophosphokinase</fullName>
    </recommendedName>
    <alternativeName>
        <fullName evidence="3">(p)ppGpp synthase</fullName>
    </alternativeName>
    <alternativeName>
        <fullName evidence="2">ATP:GTP 3'-pyrophosphotransferase</fullName>
    </alternativeName>
    <alternativeName>
        <fullName evidence="4">ppGpp synthase I</fullName>
    </alternativeName>
</protein>
<evidence type="ECO:0000259" key="6">
    <source>
        <dbReference type="PROSITE" id="PS51671"/>
    </source>
</evidence>
<dbReference type="Gene3D" id="1.10.3210.10">
    <property type="entry name" value="Hypothetical protein af1432"/>
    <property type="match status" value="1"/>
</dbReference>
<dbReference type="InterPro" id="IPR045865">
    <property type="entry name" value="ACT-like_dom_sf"/>
</dbReference>
<dbReference type="InterPro" id="IPR012676">
    <property type="entry name" value="TGS-like"/>
</dbReference>
<dbReference type="GO" id="GO:0015949">
    <property type="term" value="P:nucleobase-containing small molecule interconversion"/>
    <property type="evidence" value="ECO:0007669"/>
    <property type="project" value="UniProtKB-ARBA"/>
</dbReference>
<evidence type="ECO:0000259" key="7">
    <source>
        <dbReference type="PROSITE" id="PS51880"/>
    </source>
</evidence>
<dbReference type="GO" id="GO:0015969">
    <property type="term" value="P:guanosine tetraphosphate metabolic process"/>
    <property type="evidence" value="ECO:0007669"/>
    <property type="project" value="InterPro"/>
</dbReference>
<dbReference type="InterPro" id="IPR002912">
    <property type="entry name" value="ACT_dom"/>
</dbReference>
<sequence length="740" mass="82313">MSSTLPSDADAPPFDASWFEQVGAGVDDDGKALLRSAVQWVRQPLRETRASTGEPLDAHCASVARILAQMHTDAATRASALLAVLPDEAQTDKRKNPLLKTFGPEVAALVQGTRSLLRLGRIAGQSRDDSADRQDQKEMQRKMLLAMAADLRIVLLRLASRLQSLRWHAESRTPCPAEFARETMELYAPLANRLGIWQIKWEMEDLAFRFLQPDTYKAIARQLEERRVERETFIADVVAELETMLADAHIAAAVSGRPKHIYSIWNKMRIKNLPFDKLYDLRALRVIVEDERDCFAALALVHARWTPVSDEFDDYISRPKPNGYRSLHTVVADERGRTFEIQIRTHEMHVFAEYGMAAHWRYKEAGAQGGTQRAAGDYDRKIAWMRQLLSWGGETAPQPALAPEPAREAPADRIYVMTPQARVIELPQGATPVDFAYYLHTDLGHRCRGARVDGLMVPLLTRLQTGQTVEIVAAKSGGPSRDWLNPQLGYLASPRSRAKVRAWFNAIELQERISNGQAMVEKELQRLGRTAINLEQLAQQLGFARADDLYVAVAKDEFSLRQIDQVLKSPASTPEGAAGGEQVFVPVQANVARAEGSGVLVMGVDSLLTQLARCCRPAPPDSIAGFVTRGRGVSVHRRDCPSFATLAARQPERVIDVDWGDTGDEVYPVDIVIHAQQSANLLRDLSDVFGRLRLNVIGVNTHSRRSLAHMVFTVEVRNGEQISRALTALNELSGVTAVRQ</sequence>
<dbReference type="NCBIfam" id="TIGR00691">
    <property type="entry name" value="spoT_relA"/>
    <property type="match status" value="1"/>
</dbReference>